<accession>A0AAD0JSU7</accession>
<feature type="region of interest" description="Disordered" evidence="1">
    <location>
        <begin position="231"/>
        <end position="254"/>
    </location>
</feature>
<evidence type="ECO:0000256" key="1">
    <source>
        <dbReference type="SAM" id="MobiDB-lite"/>
    </source>
</evidence>
<dbReference type="KEGG" id="dpc:A6048_04025"/>
<dbReference type="Proteomes" id="UP000244903">
    <property type="component" value="Chromosome"/>
</dbReference>
<keyword evidence="3" id="KW-1185">Reference proteome</keyword>
<dbReference type="Pfam" id="PF21997">
    <property type="entry name" value="DUF6928"/>
    <property type="match status" value="1"/>
</dbReference>
<dbReference type="RefSeq" id="WP_107748667.1">
    <property type="nucleotide sequence ID" value="NZ_CP015453.1"/>
</dbReference>
<gene>
    <name evidence="2" type="ORF">A6048_04025</name>
</gene>
<dbReference type="EMBL" id="CP015453">
    <property type="protein sequence ID" value="AWH94801.1"/>
    <property type="molecule type" value="Genomic_DNA"/>
</dbReference>
<protein>
    <submittedName>
        <fullName evidence="2">Uncharacterized protein</fullName>
    </submittedName>
</protein>
<evidence type="ECO:0000313" key="2">
    <source>
        <dbReference type="EMBL" id="AWH94801.1"/>
    </source>
</evidence>
<evidence type="ECO:0000313" key="3">
    <source>
        <dbReference type="Proteomes" id="UP000244903"/>
    </source>
</evidence>
<sequence>MGHHVATFWYLGTDDPSAPIRSGHPSDPGFARRLLSRLYPTVTVASLGMFPLNRSASTGPGEIYVGSFPGLTVLQVQLESPVLPSATDDTWLRLVEAPTVLLFSHDPDTGVSGFARWESGRLVRSFAGADDRIVEDEGMPLPFERPYWAGEFPLDGADAISLALPFSPSSLLHAAHRDWLGFDLSPGGLDVPVHGFATDGRREVRQRTAPTGAAVHVVGSPGRAELHAANQRDAGTGNKGGGRGGSPSSPYVDDDYERATLVPAVARAASPVSGAVRRVADVVGDTVRRAGEAIKGRLSNRR</sequence>
<organism evidence="2 3">
    <name type="scientific">Dietzia psychralcaliphila</name>
    <dbReference type="NCBI Taxonomy" id="139021"/>
    <lineage>
        <taxon>Bacteria</taxon>
        <taxon>Bacillati</taxon>
        <taxon>Actinomycetota</taxon>
        <taxon>Actinomycetes</taxon>
        <taxon>Mycobacteriales</taxon>
        <taxon>Dietziaceae</taxon>
        <taxon>Dietzia</taxon>
    </lineage>
</organism>
<dbReference type="InterPro" id="IPR053847">
    <property type="entry name" value="DUF6928"/>
</dbReference>
<dbReference type="AlphaFoldDB" id="A0AAD0JSU7"/>
<reference evidence="2 3" key="1">
    <citation type="submission" date="2016-04" db="EMBL/GenBank/DDBJ databases">
        <title>Complete genome sequence of the haloalkaliphilic hydrocarbon-degrading bacterium Dietzia psychralcaliphila ILA-1T, isolated from a drain of a fish product-processing plant.</title>
        <authorList>
            <person name="Zhao J."/>
            <person name="Hu B."/>
            <person name="Geng S."/>
            <person name="Nie Y."/>
            <person name="Tang Y."/>
        </authorList>
    </citation>
    <scope>NUCLEOTIDE SEQUENCE [LARGE SCALE GENOMIC DNA]</scope>
    <source>
        <strain evidence="2 3">ILA-1</strain>
    </source>
</reference>
<proteinExistence type="predicted"/>
<name>A0AAD0JSU7_9ACTN</name>